<name>A0ACB8E649_9SAUR</name>
<comment type="caution">
    <text evidence="1">The sequence shown here is derived from an EMBL/GenBank/DDBJ whole genome shotgun (WGS) entry which is preliminary data.</text>
</comment>
<accession>A0ACB8E649</accession>
<proteinExistence type="predicted"/>
<organism evidence="1 2">
    <name type="scientific">Sphaerodactylus townsendi</name>
    <dbReference type="NCBI Taxonomy" id="933632"/>
    <lineage>
        <taxon>Eukaryota</taxon>
        <taxon>Metazoa</taxon>
        <taxon>Chordata</taxon>
        <taxon>Craniata</taxon>
        <taxon>Vertebrata</taxon>
        <taxon>Euteleostomi</taxon>
        <taxon>Lepidosauria</taxon>
        <taxon>Squamata</taxon>
        <taxon>Bifurcata</taxon>
        <taxon>Gekkota</taxon>
        <taxon>Sphaerodactylidae</taxon>
        <taxon>Sphaerodactylus</taxon>
    </lineage>
</organism>
<keyword evidence="2" id="KW-1185">Reference proteome</keyword>
<evidence type="ECO:0000313" key="2">
    <source>
        <dbReference type="Proteomes" id="UP000827872"/>
    </source>
</evidence>
<dbReference type="EMBL" id="CM037623">
    <property type="protein sequence ID" value="KAH7987956.1"/>
    <property type="molecule type" value="Genomic_DNA"/>
</dbReference>
<dbReference type="Proteomes" id="UP000827872">
    <property type="component" value="Linkage Group LG10"/>
</dbReference>
<evidence type="ECO:0000313" key="1">
    <source>
        <dbReference type="EMBL" id="KAH7987956.1"/>
    </source>
</evidence>
<protein>
    <submittedName>
        <fullName evidence="1">Uncharacterized protein</fullName>
    </submittedName>
</protein>
<gene>
    <name evidence="1" type="ORF">K3G42_002273</name>
</gene>
<reference evidence="1" key="1">
    <citation type="submission" date="2021-08" db="EMBL/GenBank/DDBJ databases">
        <title>The first chromosome-level gecko genome reveals the dynamic sex chromosomes of Neotropical dwarf geckos (Sphaerodactylidae: Sphaerodactylus).</title>
        <authorList>
            <person name="Pinto B.J."/>
            <person name="Keating S.E."/>
            <person name="Gamble T."/>
        </authorList>
    </citation>
    <scope>NUCLEOTIDE SEQUENCE</scope>
    <source>
        <strain evidence="1">TG3544</strain>
    </source>
</reference>
<sequence length="145" mass="17170">MKKGNTGNTWDKTNSAEVEVLRERIKQMENSEEWQENKSTSLKSESALKYRIKELHLSEKNLLEEIKQLRMNLCHVEMTTERVKSRVQNLQAEFADLVQQQERAEVKSKAKLQQLQDSLRIKDEAKRQSQHLSTANRTRSNRWPY</sequence>